<dbReference type="Gene3D" id="2.120.10.70">
    <property type="entry name" value="Fucose-specific lectin"/>
    <property type="match status" value="1"/>
</dbReference>
<dbReference type="Proteomes" id="UP001187734">
    <property type="component" value="Unassembled WGS sequence"/>
</dbReference>
<sequence length="180" mass="19883">MVSEPTRNIAAVESGGRSYVFYINSDHKLCYLLSPSGRNNNDFDQQTITIPNVDLKIKCGSEQIAAVAWEGKGGREEIRVYCVLEDKSDPEKRGYVQEICFSTSNANGWELGLLGYAAPRSYVAEGSSLSASVQVLPDRADIKLFAFEKGKDSVKVNLHSYSYTAQDWVSKTISGKIVAW</sequence>
<gene>
    <name evidence="1" type="ORF">FTOL_07771</name>
</gene>
<keyword evidence="2" id="KW-1185">Reference proteome</keyword>
<dbReference type="AlphaFoldDB" id="A0AAE8MBK5"/>
<reference evidence="1" key="1">
    <citation type="submission" date="2018-03" db="EMBL/GenBank/DDBJ databases">
        <authorList>
            <person name="Guldener U."/>
        </authorList>
    </citation>
    <scope>NUCLEOTIDE SEQUENCE</scope>
</reference>
<proteinExistence type="predicted"/>
<name>A0AAE8MBK5_9HYPO</name>
<organism evidence="1 2">
    <name type="scientific">Fusarium torulosum</name>
    <dbReference type="NCBI Taxonomy" id="33205"/>
    <lineage>
        <taxon>Eukaryota</taxon>
        <taxon>Fungi</taxon>
        <taxon>Dikarya</taxon>
        <taxon>Ascomycota</taxon>
        <taxon>Pezizomycotina</taxon>
        <taxon>Sordariomycetes</taxon>
        <taxon>Hypocreomycetidae</taxon>
        <taxon>Hypocreales</taxon>
        <taxon>Nectriaceae</taxon>
        <taxon>Fusarium</taxon>
    </lineage>
</organism>
<comment type="caution">
    <text evidence="1">The sequence shown here is derived from an EMBL/GenBank/DDBJ whole genome shotgun (WGS) entry which is preliminary data.</text>
</comment>
<dbReference type="EMBL" id="ONZP01000267">
    <property type="protein sequence ID" value="SPJ79380.1"/>
    <property type="molecule type" value="Genomic_DNA"/>
</dbReference>
<evidence type="ECO:0000313" key="1">
    <source>
        <dbReference type="EMBL" id="SPJ79380.1"/>
    </source>
</evidence>
<accession>A0AAE8MBK5</accession>
<evidence type="ECO:0008006" key="3">
    <source>
        <dbReference type="Google" id="ProtNLM"/>
    </source>
</evidence>
<protein>
    <recommendedName>
        <fullName evidence="3">Fucose-specific lectin</fullName>
    </recommendedName>
</protein>
<evidence type="ECO:0000313" key="2">
    <source>
        <dbReference type="Proteomes" id="UP001187734"/>
    </source>
</evidence>